<dbReference type="Proteomes" id="UP000188268">
    <property type="component" value="Unassembled WGS sequence"/>
</dbReference>
<evidence type="ECO:0000313" key="2">
    <source>
        <dbReference type="EMBL" id="OMO99420.1"/>
    </source>
</evidence>
<comment type="caution">
    <text evidence="2">The sequence shown here is derived from an EMBL/GenBank/DDBJ whole genome shotgun (WGS) entry which is preliminary data.</text>
</comment>
<dbReference type="Gramene" id="OMO99420">
    <property type="protein sequence ID" value="OMO99420"/>
    <property type="gene ID" value="CCACVL1_03823"/>
</dbReference>
<organism evidence="2 3">
    <name type="scientific">Corchorus capsularis</name>
    <name type="common">Jute</name>
    <dbReference type="NCBI Taxonomy" id="210143"/>
    <lineage>
        <taxon>Eukaryota</taxon>
        <taxon>Viridiplantae</taxon>
        <taxon>Streptophyta</taxon>
        <taxon>Embryophyta</taxon>
        <taxon>Tracheophyta</taxon>
        <taxon>Spermatophyta</taxon>
        <taxon>Magnoliopsida</taxon>
        <taxon>eudicotyledons</taxon>
        <taxon>Gunneridae</taxon>
        <taxon>Pentapetalae</taxon>
        <taxon>rosids</taxon>
        <taxon>malvids</taxon>
        <taxon>Malvales</taxon>
        <taxon>Malvaceae</taxon>
        <taxon>Grewioideae</taxon>
        <taxon>Apeibeae</taxon>
        <taxon>Corchorus</taxon>
    </lineage>
</organism>
<reference evidence="2 3" key="1">
    <citation type="submission" date="2013-09" db="EMBL/GenBank/DDBJ databases">
        <title>Corchorus capsularis genome sequencing.</title>
        <authorList>
            <person name="Alam M."/>
            <person name="Haque M.S."/>
            <person name="Islam M.S."/>
            <person name="Emdad E.M."/>
            <person name="Islam M.M."/>
            <person name="Ahmed B."/>
            <person name="Halim A."/>
            <person name="Hossen Q.M.M."/>
            <person name="Hossain M.Z."/>
            <person name="Ahmed R."/>
            <person name="Khan M.M."/>
            <person name="Islam R."/>
            <person name="Rashid M.M."/>
            <person name="Khan S.A."/>
            <person name="Rahman M.S."/>
            <person name="Alam M."/>
        </authorList>
    </citation>
    <scope>NUCLEOTIDE SEQUENCE [LARGE SCALE GENOMIC DNA]</scope>
    <source>
        <strain evidence="3">cv. CVL-1</strain>
        <tissue evidence="2">Whole seedling</tissue>
    </source>
</reference>
<feature type="region of interest" description="Disordered" evidence="1">
    <location>
        <begin position="64"/>
        <end position="84"/>
    </location>
</feature>
<evidence type="ECO:0000256" key="1">
    <source>
        <dbReference type="SAM" id="MobiDB-lite"/>
    </source>
</evidence>
<protein>
    <submittedName>
        <fullName evidence="2">Uncharacterized protein</fullName>
    </submittedName>
</protein>
<dbReference type="AlphaFoldDB" id="A0A1R3JX76"/>
<accession>A0A1R3JX76</accession>
<name>A0A1R3JX76_COCAP</name>
<keyword evidence="3" id="KW-1185">Reference proteome</keyword>
<evidence type="ECO:0000313" key="3">
    <source>
        <dbReference type="Proteomes" id="UP000188268"/>
    </source>
</evidence>
<gene>
    <name evidence="2" type="ORF">CCACVL1_03823</name>
</gene>
<sequence>MPPTYCVPVKYRSPFPYLVPRSGSYPDPGNQTGSCYRKSSAFGALVVDKLDLGKFPLVPRRTVRNGSGARLSTPSSPSARLHQPTLLFID</sequence>
<proteinExistence type="predicted"/>
<dbReference type="EMBL" id="AWWV01006882">
    <property type="protein sequence ID" value="OMO99420.1"/>
    <property type="molecule type" value="Genomic_DNA"/>
</dbReference>